<accession>A0A087BQ44</accession>
<dbReference type="AlphaFoldDB" id="A0A087BQ44"/>
<evidence type="ECO:0000313" key="1">
    <source>
        <dbReference type="EMBL" id="KFI73144.1"/>
    </source>
</evidence>
<organism evidence="1 2">
    <name type="scientific">Bifidobacterium minimum</name>
    <dbReference type="NCBI Taxonomy" id="1693"/>
    <lineage>
        <taxon>Bacteria</taxon>
        <taxon>Bacillati</taxon>
        <taxon>Actinomycetota</taxon>
        <taxon>Actinomycetes</taxon>
        <taxon>Bifidobacteriales</taxon>
        <taxon>Bifidobacteriaceae</taxon>
        <taxon>Bifidobacterium</taxon>
    </lineage>
</organism>
<proteinExistence type="predicted"/>
<dbReference type="Proteomes" id="UP000029014">
    <property type="component" value="Unassembled WGS sequence"/>
</dbReference>
<protein>
    <submittedName>
        <fullName evidence="1">Sugar ABC transporter periplasmic protein</fullName>
    </submittedName>
</protein>
<evidence type="ECO:0000313" key="2">
    <source>
        <dbReference type="Proteomes" id="UP000029014"/>
    </source>
</evidence>
<dbReference type="SUPFAM" id="SSF53822">
    <property type="entry name" value="Periplasmic binding protein-like I"/>
    <property type="match status" value="1"/>
</dbReference>
<dbReference type="Gene3D" id="3.40.50.2300">
    <property type="match status" value="1"/>
</dbReference>
<keyword evidence="2" id="KW-1185">Reference proteome</keyword>
<name>A0A087BQ44_9BIFI</name>
<gene>
    <name evidence="1" type="ORF">BMIN_0869</name>
</gene>
<reference evidence="1 2" key="1">
    <citation type="submission" date="2014-03" db="EMBL/GenBank/DDBJ databases">
        <title>Genomics of Bifidobacteria.</title>
        <authorList>
            <person name="Ventura M."/>
            <person name="Milani C."/>
            <person name="Lugli G.A."/>
        </authorList>
    </citation>
    <scope>NUCLEOTIDE SEQUENCE [LARGE SCALE GENOMIC DNA]</scope>
    <source>
        <strain evidence="1 2">LMG 11592</strain>
    </source>
</reference>
<dbReference type="RefSeq" id="WP_022861031.1">
    <property type="nucleotide sequence ID" value="NZ_JGZD01000008.1"/>
</dbReference>
<comment type="caution">
    <text evidence="1">The sequence shown here is derived from an EMBL/GenBank/DDBJ whole genome shotgun (WGS) entry which is preliminary data.</text>
</comment>
<dbReference type="STRING" id="1693.BMIN_0869"/>
<sequence length="196" mass="20169">MMTDGASPRRGIRLLRRALVAVVAVVVSMSLTGCAAQSRALGVAGDGTAYDSIDDADLMVGVVGSETTSSRDTRIMDEMSRNGVRASYANSSRTADPHVASLAAVRDYANRKVGAIVIMGMGFDEDRSGWSSVLEYARSSGVPVAVVDADSVPRDASLIAARLTVVADSGSDLAQTVTDVANGRSSGGRIAVTAGK</sequence>
<dbReference type="EMBL" id="JGZD01000008">
    <property type="protein sequence ID" value="KFI73144.1"/>
    <property type="molecule type" value="Genomic_DNA"/>
</dbReference>
<dbReference type="InterPro" id="IPR028082">
    <property type="entry name" value="Peripla_BP_I"/>
</dbReference>